<feature type="region of interest" description="Disordered" evidence="1">
    <location>
        <begin position="1"/>
        <end position="35"/>
    </location>
</feature>
<dbReference type="Proteomes" id="UP000285326">
    <property type="component" value="Unassembled WGS sequence"/>
</dbReference>
<proteinExistence type="predicted"/>
<evidence type="ECO:0000313" key="2">
    <source>
        <dbReference type="EMBL" id="RKF83843.1"/>
    </source>
</evidence>
<reference evidence="2 3" key="1">
    <citation type="journal article" date="2018" name="BMC Genomics">
        <title>Comparative genome analyses reveal sequence features reflecting distinct modes of host-adaptation between dicot and monocot powdery mildew.</title>
        <authorList>
            <person name="Wu Y."/>
            <person name="Ma X."/>
            <person name="Pan Z."/>
            <person name="Kale S.D."/>
            <person name="Song Y."/>
            <person name="King H."/>
            <person name="Zhang Q."/>
            <person name="Presley C."/>
            <person name="Deng X."/>
            <person name="Wei C.I."/>
            <person name="Xiao S."/>
        </authorList>
    </citation>
    <scope>NUCLEOTIDE SEQUENCE [LARGE SCALE GENOMIC DNA]</scope>
    <source>
        <strain evidence="2">UMSG1</strain>
    </source>
</reference>
<evidence type="ECO:0000256" key="1">
    <source>
        <dbReference type="SAM" id="MobiDB-lite"/>
    </source>
</evidence>
<evidence type="ECO:0000313" key="3">
    <source>
        <dbReference type="Proteomes" id="UP000285326"/>
    </source>
</evidence>
<comment type="caution">
    <text evidence="2">The sequence shown here is derived from an EMBL/GenBank/DDBJ whole genome shotgun (WGS) entry which is preliminary data.</text>
</comment>
<dbReference type="EMBL" id="MCBS01015316">
    <property type="protein sequence ID" value="RKF83843.1"/>
    <property type="molecule type" value="Genomic_DNA"/>
</dbReference>
<sequence>MAGSDNPATQKSSQGSSSRSPHVPKIEGPSLKLGTDHKEKELLEIIESTTVAYRKKVPQILNLEHWNKEAVLNEDSSSVAITLFSVAFVADWDSIPEVYSP</sequence>
<gene>
    <name evidence="2" type="ORF">GcM1_153010</name>
</gene>
<organism evidence="2 3">
    <name type="scientific">Golovinomyces cichoracearum</name>
    <dbReference type="NCBI Taxonomy" id="62708"/>
    <lineage>
        <taxon>Eukaryota</taxon>
        <taxon>Fungi</taxon>
        <taxon>Dikarya</taxon>
        <taxon>Ascomycota</taxon>
        <taxon>Pezizomycotina</taxon>
        <taxon>Leotiomycetes</taxon>
        <taxon>Erysiphales</taxon>
        <taxon>Erysiphaceae</taxon>
        <taxon>Golovinomyces</taxon>
    </lineage>
</organism>
<name>A0A420JAK8_9PEZI</name>
<feature type="compositionally biased region" description="Polar residues" evidence="1">
    <location>
        <begin position="1"/>
        <end position="11"/>
    </location>
</feature>
<protein>
    <submittedName>
        <fullName evidence="2">Uncharacterized protein</fullName>
    </submittedName>
</protein>
<dbReference type="AlphaFoldDB" id="A0A420JAK8"/>
<accession>A0A420JAK8</accession>